<feature type="disulfide bond" evidence="5">
    <location>
        <begin position="155"/>
        <end position="164"/>
    </location>
</feature>
<dbReference type="InterPro" id="IPR000742">
    <property type="entry name" value="EGF"/>
</dbReference>
<dbReference type="SMART" id="SM00181">
    <property type="entry name" value="EGF"/>
    <property type="match status" value="1"/>
</dbReference>
<reference evidence="7 8" key="1">
    <citation type="submission" date="2018-11" db="EMBL/GenBank/DDBJ databases">
        <authorList>
            <consortium name="Pathogen Informatics"/>
        </authorList>
    </citation>
    <scope>NUCLEOTIDE SEQUENCE [LARGE SCALE GENOMIC DNA]</scope>
</reference>
<organism evidence="8 9">
    <name type="scientific">Heligmosomoides polygyrus</name>
    <name type="common">Parasitic roundworm</name>
    <dbReference type="NCBI Taxonomy" id="6339"/>
    <lineage>
        <taxon>Eukaryota</taxon>
        <taxon>Metazoa</taxon>
        <taxon>Ecdysozoa</taxon>
        <taxon>Nematoda</taxon>
        <taxon>Chromadorea</taxon>
        <taxon>Rhabditida</taxon>
        <taxon>Rhabditina</taxon>
        <taxon>Rhabditomorpha</taxon>
        <taxon>Strongyloidea</taxon>
        <taxon>Heligmosomidae</taxon>
        <taxon>Heligmosomoides</taxon>
    </lineage>
</organism>
<dbReference type="CDD" id="cd00054">
    <property type="entry name" value="EGF_CA"/>
    <property type="match status" value="1"/>
</dbReference>
<dbReference type="EMBL" id="UZAH01026477">
    <property type="protein sequence ID" value="VDO81311.1"/>
    <property type="molecule type" value="Genomic_DNA"/>
</dbReference>
<accession>A0A3P7Y2Q6</accession>
<evidence type="ECO:0000313" key="9">
    <source>
        <dbReference type="WBParaSite" id="HPBE_0000955901-mRNA-1"/>
    </source>
</evidence>
<keyword evidence="4 5" id="KW-1015">Disulfide bond</keyword>
<reference evidence="9" key="2">
    <citation type="submission" date="2019-09" db="UniProtKB">
        <authorList>
            <consortium name="WormBaseParasite"/>
        </authorList>
    </citation>
    <scope>IDENTIFICATION</scope>
</reference>
<evidence type="ECO:0000256" key="1">
    <source>
        <dbReference type="ARBA" id="ARBA00022536"/>
    </source>
</evidence>
<keyword evidence="1 5" id="KW-0245">EGF-like domain</keyword>
<evidence type="ECO:0000256" key="4">
    <source>
        <dbReference type="ARBA" id="ARBA00023157"/>
    </source>
</evidence>
<dbReference type="AlphaFoldDB" id="A0A183FPK9"/>
<dbReference type="PROSITE" id="PS50026">
    <property type="entry name" value="EGF_3"/>
    <property type="match status" value="1"/>
</dbReference>
<dbReference type="Pfam" id="PF00008">
    <property type="entry name" value="EGF"/>
    <property type="match status" value="1"/>
</dbReference>
<feature type="domain" description="EGF-like" evidence="6">
    <location>
        <begin position="129"/>
        <end position="165"/>
    </location>
</feature>
<dbReference type="PROSITE" id="PS01186">
    <property type="entry name" value="EGF_2"/>
    <property type="match status" value="1"/>
</dbReference>
<evidence type="ECO:0000256" key="5">
    <source>
        <dbReference type="PROSITE-ProRule" id="PRU00076"/>
    </source>
</evidence>
<keyword evidence="3" id="KW-0677">Repeat</keyword>
<dbReference type="SMART" id="SM00179">
    <property type="entry name" value="EGF_CA"/>
    <property type="match status" value="1"/>
</dbReference>
<dbReference type="Proteomes" id="UP000050761">
    <property type="component" value="Unassembled WGS sequence"/>
</dbReference>
<keyword evidence="2" id="KW-0732">Signal</keyword>
<gene>
    <name evidence="7" type="ORF">HPBE_LOCUS9560</name>
</gene>
<accession>A0A183FPK9</accession>
<dbReference type="SUPFAM" id="SSF57196">
    <property type="entry name" value="EGF/Laminin"/>
    <property type="match status" value="1"/>
</dbReference>
<sequence>MSLRRVECVFGHTMTCGGLPMNRSALYPSQTSLVPIHRPQRDGRLAWPVLEIRHQEPGIGCRRQPAPPLTSHHAKDTKLYYQTIRNCVHGHKLVRKFFRAVCVCLIRFLTSSIGLQHLRSSFFFQGTISDDICALTKQCKRGTCHNTFNDFECHCPKGYFGRRCERKDHCSAAPCATEGECENVGDGYMCKIYSFKE</sequence>
<comment type="caution">
    <text evidence="5">Lacks conserved residue(s) required for the propagation of feature annotation.</text>
</comment>
<keyword evidence="8" id="KW-1185">Reference proteome</keyword>
<dbReference type="Gene3D" id="2.10.25.10">
    <property type="entry name" value="Laminin"/>
    <property type="match status" value="1"/>
</dbReference>
<dbReference type="WBParaSite" id="HPBE_0000955901-mRNA-1">
    <property type="protein sequence ID" value="HPBE_0000955901-mRNA-1"/>
    <property type="gene ID" value="HPBE_0000955901"/>
</dbReference>
<proteinExistence type="predicted"/>
<dbReference type="PROSITE" id="PS00022">
    <property type="entry name" value="EGF_1"/>
    <property type="match status" value="1"/>
</dbReference>
<evidence type="ECO:0000256" key="2">
    <source>
        <dbReference type="ARBA" id="ARBA00022729"/>
    </source>
</evidence>
<dbReference type="InterPro" id="IPR001881">
    <property type="entry name" value="EGF-like_Ca-bd_dom"/>
</dbReference>
<dbReference type="PANTHER" id="PTHR12916:SF4">
    <property type="entry name" value="UNINFLATABLE, ISOFORM C"/>
    <property type="match status" value="1"/>
</dbReference>
<name>A0A183FPK9_HELPZ</name>
<evidence type="ECO:0000256" key="3">
    <source>
        <dbReference type="ARBA" id="ARBA00022737"/>
    </source>
</evidence>
<evidence type="ECO:0000259" key="6">
    <source>
        <dbReference type="PROSITE" id="PS50026"/>
    </source>
</evidence>
<evidence type="ECO:0000313" key="7">
    <source>
        <dbReference type="EMBL" id="VDO81311.1"/>
    </source>
</evidence>
<protein>
    <submittedName>
        <fullName evidence="9">EGF-like domain-containing protein</fullName>
    </submittedName>
</protein>
<dbReference type="GO" id="GO:0005509">
    <property type="term" value="F:calcium ion binding"/>
    <property type="evidence" value="ECO:0007669"/>
    <property type="project" value="InterPro"/>
</dbReference>
<dbReference type="PANTHER" id="PTHR12916">
    <property type="entry name" value="CYTOCHROME C OXIDASE POLYPEPTIDE VIC-2"/>
    <property type="match status" value="1"/>
</dbReference>
<evidence type="ECO:0000313" key="8">
    <source>
        <dbReference type="Proteomes" id="UP000050761"/>
    </source>
</evidence>
<dbReference type="PROSITE" id="PS00010">
    <property type="entry name" value="ASX_HYDROXYL"/>
    <property type="match status" value="1"/>
</dbReference>
<dbReference type="OrthoDB" id="430340at2759"/>
<dbReference type="InterPro" id="IPR000152">
    <property type="entry name" value="EGF-type_Asp/Asn_hydroxyl_site"/>
</dbReference>